<dbReference type="RefSeq" id="WP_206294543.1">
    <property type="nucleotide sequence ID" value="NZ_CP063458.1"/>
</dbReference>
<evidence type="ECO:0000256" key="6">
    <source>
        <dbReference type="ARBA" id="ARBA00023133"/>
    </source>
</evidence>
<evidence type="ECO:0000256" key="5">
    <source>
        <dbReference type="ARBA" id="ARBA00022989"/>
    </source>
</evidence>
<dbReference type="NCBIfam" id="TIGR01473">
    <property type="entry name" value="cyoE_ctaB"/>
    <property type="match status" value="1"/>
</dbReference>
<comment type="catalytic activity">
    <reaction evidence="8 9">
        <text>heme b + (2E,6E)-farnesyl diphosphate + H2O = Fe(II)-heme o + diphosphate</text>
        <dbReference type="Rhea" id="RHEA:28070"/>
        <dbReference type="ChEBI" id="CHEBI:15377"/>
        <dbReference type="ChEBI" id="CHEBI:33019"/>
        <dbReference type="ChEBI" id="CHEBI:60344"/>
        <dbReference type="ChEBI" id="CHEBI:60530"/>
        <dbReference type="ChEBI" id="CHEBI:175763"/>
        <dbReference type="EC" id="2.5.1.141"/>
    </reaction>
</comment>
<dbReference type="AlphaFoldDB" id="A0A7M2X0P5"/>
<dbReference type="EMBL" id="CP063458">
    <property type="protein sequence ID" value="QOV91316.1"/>
    <property type="molecule type" value="Genomic_DNA"/>
</dbReference>
<evidence type="ECO:0000256" key="8">
    <source>
        <dbReference type="ARBA" id="ARBA00047690"/>
    </source>
</evidence>
<dbReference type="Gene3D" id="1.10.357.140">
    <property type="entry name" value="UbiA prenyltransferase"/>
    <property type="match status" value="1"/>
</dbReference>
<evidence type="ECO:0000256" key="1">
    <source>
        <dbReference type="ARBA" id="ARBA00004141"/>
    </source>
</evidence>
<keyword evidence="7 9" id="KW-0472">Membrane</keyword>
<comment type="similarity">
    <text evidence="9">Belongs to the UbiA prenyltransferase family. Protoheme IX farnesyltransferase subfamily.</text>
</comment>
<keyword evidence="4 9" id="KW-0812">Transmembrane</keyword>
<evidence type="ECO:0000256" key="7">
    <source>
        <dbReference type="ARBA" id="ARBA00023136"/>
    </source>
</evidence>
<keyword evidence="3 9" id="KW-0808">Transferase</keyword>
<evidence type="ECO:0000256" key="9">
    <source>
        <dbReference type="HAMAP-Rule" id="MF_00154"/>
    </source>
</evidence>
<feature type="transmembrane region" description="Helical" evidence="9">
    <location>
        <begin position="81"/>
        <end position="102"/>
    </location>
</feature>
<accession>A0A7M2X0P5</accession>
<comment type="pathway">
    <text evidence="9">Porphyrin-containing compound metabolism; heme O biosynthesis; heme O from protoheme: step 1/1.</text>
</comment>
<evidence type="ECO:0000313" key="11">
    <source>
        <dbReference type="Proteomes" id="UP000593765"/>
    </source>
</evidence>
<evidence type="ECO:0000256" key="4">
    <source>
        <dbReference type="ARBA" id="ARBA00022692"/>
    </source>
</evidence>
<proteinExistence type="inferred from homology"/>
<dbReference type="GO" id="GO:0008495">
    <property type="term" value="F:protoheme IX farnesyltransferase activity"/>
    <property type="evidence" value="ECO:0007669"/>
    <property type="project" value="UniProtKB-UniRule"/>
</dbReference>
<comment type="function">
    <text evidence="9">Converts heme B (protoheme IX) to heme O by substitution of the vinyl group on carbon 2 of heme B porphyrin ring with a hydroxyethyl farnesyl side group.</text>
</comment>
<comment type="subcellular location">
    <subcellularLocation>
        <location evidence="9">Cell membrane</location>
        <topology evidence="9">Multi-pass membrane protein</topology>
    </subcellularLocation>
    <subcellularLocation>
        <location evidence="1">Membrane</location>
        <topology evidence="1">Multi-pass membrane protein</topology>
    </subcellularLocation>
</comment>
<feature type="transmembrane region" description="Helical" evidence="9">
    <location>
        <begin position="202"/>
        <end position="225"/>
    </location>
</feature>
<dbReference type="EC" id="2.5.1.141" evidence="9"/>
<comment type="miscellaneous">
    <text evidence="9">Carbon 2 of the heme B porphyrin ring is defined according to the Fischer nomenclature.</text>
</comment>
<dbReference type="GO" id="GO:0005886">
    <property type="term" value="C:plasma membrane"/>
    <property type="evidence" value="ECO:0007669"/>
    <property type="project" value="UniProtKB-SubCell"/>
</dbReference>
<dbReference type="PANTHER" id="PTHR43448:SF2">
    <property type="entry name" value="PROTOHEME IX FARNESYLTRANSFERASE, MITOCHONDRIAL"/>
    <property type="match status" value="1"/>
</dbReference>
<dbReference type="GO" id="GO:0006784">
    <property type="term" value="P:heme A biosynthetic process"/>
    <property type="evidence" value="ECO:0007669"/>
    <property type="project" value="TreeGrafter"/>
</dbReference>
<feature type="transmembrane region" description="Helical" evidence="9">
    <location>
        <begin position="123"/>
        <end position="141"/>
    </location>
</feature>
<name>A0A7M2X0P5_9BACT</name>
<feature type="transmembrane region" description="Helical" evidence="9">
    <location>
        <begin position="305"/>
        <end position="322"/>
    </location>
</feature>
<dbReference type="HAMAP" id="MF_00154">
    <property type="entry name" value="CyoE_CtaB"/>
    <property type="match status" value="1"/>
</dbReference>
<dbReference type="GO" id="GO:0048034">
    <property type="term" value="P:heme O biosynthetic process"/>
    <property type="evidence" value="ECO:0007669"/>
    <property type="project" value="UniProtKB-UniRule"/>
</dbReference>
<dbReference type="PANTHER" id="PTHR43448">
    <property type="entry name" value="PROTOHEME IX FARNESYLTRANSFERASE, MITOCHONDRIAL"/>
    <property type="match status" value="1"/>
</dbReference>
<dbReference type="Proteomes" id="UP000593765">
    <property type="component" value="Chromosome"/>
</dbReference>
<evidence type="ECO:0000313" key="10">
    <source>
        <dbReference type="EMBL" id="QOV91316.1"/>
    </source>
</evidence>
<dbReference type="KEGG" id="hbs:IPV69_08160"/>
<reference evidence="10 11" key="1">
    <citation type="submission" date="2020-10" db="EMBL/GenBank/DDBJ databases">
        <title>Wide distribution of Phycisphaera-like planctomycetes from WD2101 soil group in peatlands and genome analysis of the first cultivated representative.</title>
        <authorList>
            <person name="Dedysh S.N."/>
            <person name="Beletsky A.V."/>
            <person name="Ivanova A."/>
            <person name="Kulichevskaya I.S."/>
            <person name="Suzina N.E."/>
            <person name="Philippov D.A."/>
            <person name="Rakitin A.L."/>
            <person name="Mardanov A.V."/>
            <person name="Ravin N.V."/>
        </authorList>
    </citation>
    <scope>NUCLEOTIDE SEQUENCE [LARGE SCALE GENOMIC DNA]</scope>
    <source>
        <strain evidence="10 11">M1803</strain>
    </source>
</reference>
<keyword evidence="2 9" id="KW-1003">Cell membrane</keyword>
<gene>
    <name evidence="10" type="primary">cyoE</name>
    <name evidence="9" type="synonym">ctaB</name>
    <name evidence="10" type="ORF">IPV69_08160</name>
</gene>
<dbReference type="InterPro" id="IPR044878">
    <property type="entry name" value="UbiA_sf"/>
</dbReference>
<organism evidence="10 11">
    <name type="scientific">Humisphaera borealis</name>
    <dbReference type="NCBI Taxonomy" id="2807512"/>
    <lineage>
        <taxon>Bacteria</taxon>
        <taxon>Pseudomonadati</taxon>
        <taxon>Planctomycetota</taxon>
        <taxon>Phycisphaerae</taxon>
        <taxon>Tepidisphaerales</taxon>
        <taxon>Tepidisphaeraceae</taxon>
        <taxon>Humisphaera</taxon>
    </lineage>
</organism>
<evidence type="ECO:0000256" key="2">
    <source>
        <dbReference type="ARBA" id="ARBA00022475"/>
    </source>
</evidence>
<protein>
    <recommendedName>
        <fullName evidence="9">Protoheme IX farnesyltransferase</fullName>
        <ecNumber evidence="9">2.5.1.141</ecNumber>
    </recommendedName>
    <alternativeName>
        <fullName evidence="9">Heme B farnesyltransferase</fullName>
    </alternativeName>
    <alternativeName>
        <fullName evidence="9">Heme O synthase</fullName>
    </alternativeName>
</protein>
<feature type="transmembrane region" description="Helical" evidence="9">
    <location>
        <begin position="274"/>
        <end position="293"/>
    </location>
</feature>
<keyword evidence="6 9" id="KW-0350">Heme biosynthesis</keyword>
<dbReference type="InterPro" id="IPR006369">
    <property type="entry name" value="Protohaem_IX_farnesylTrfase"/>
</dbReference>
<evidence type="ECO:0000256" key="3">
    <source>
        <dbReference type="ARBA" id="ARBA00022679"/>
    </source>
</evidence>
<dbReference type="Pfam" id="PF01040">
    <property type="entry name" value="UbiA"/>
    <property type="match status" value="1"/>
</dbReference>
<feature type="transmembrane region" description="Helical" evidence="9">
    <location>
        <begin position="147"/>
        <end position="166"/>
    </location>
</feature>
<dbReference type="InterPro" id="IPR000537">
    <property type="entry name" value="UbiA_prenyltransferase"/>
</dbReference>
<feature type="transmembrane region" description="Helical" evidence="9">
    <location>
        <begin position="178"/>
        <end position="196"/>
    </location>
</feature>
<keyword evidence="5 9" id="KW-1133">Transmembrane helix</keyword>
<feature type="transmembrane region" description="Helical" evidence="9">
    <location>
        <begin position="251"/>
        <end position="268"/>
    </location>
</feature>
<dbReference type="UniPathway" id="UPA00834">
    <property type="reaction ID" value="UER00712"/>
</dbReference>
<keyword evidence="11" id="KW-1185">Reference proteome</keyword>
<dbReference type="CDD" id="cd13957">
    <property type="entry name" value="PT_UbiA_Cox10"/>
    <property type="match status" value="1"/>
</dbReference>
<sequence length="325" mass="34946">MKLDQDLSDLSPALVLDGAVALPAAPSADLLPEEIAAHAKQPTLMHDLVELSKLRLNFMVLVTTMVGYAMSNPVWSNWGLLLHTLIGTALTAAAASILNQYIEQPHDILMVRTKRRPLPAGRITPIAALSLGVVAGVVGLLELYFWVNPLTASIGAVTTAIYILVYTPLKRVTTLNTVVGAIPGALPPVMGVAAVSGEVTPIGWALFGILFFWQMPHFLAIAILYREDYARGGFKMLPVVDPELIATGRQMIFYALALIPVSMLPSVLRSTGPFYFIAALAMGLAFLGFVSVAAVTRRRGDARQVFLASILYLPCLLAAMIVDKL</sequence>